<sequence>MRKPPAPEAMYLPDVESHESDGHYGKMIAMARAGGMTPPGIWHLFAFKPRMTDALSAFTHEVMRGPSPLSAGLRELIAAYTSRRNACVF</sequence>
<dbReference type="Proteomes" id="UP000563426">
    <property type="component" value="Unassembled WGS sequence"/>
</dbReference>
<evidence type="ECO:0000313" key="2">
    <source>
        <dbReference type="Proteomes" id="UP000563426"/>
    </source>
</evidence>
<dbReference type="RefSeq" id="WP_120529882.1">
    <property type="nucleotide sequence ID" value="NZ_JABFJV010000248.1"/>
</dbReference>
<comment type="caution">
    <text evidence="1">The sequence shown here is derived from an EMBL/GenBank/DDBJ whole genome shotgun (WGS) entry which is preliminary data.</text>
</comment>
<organism evidence="1 2">
    <name type="scientific">Corallococcus exercitus</name>
    <dbReference type="NCBI Taxonomy" id="2316736"/>
    <lineage>
        <taxon>Bacteria</taxon>
        <taxon>Pseudomonadati</taxon>
        <taxon>Myxococcota</taxon>
        <taxon>Myxococcia</taxon>
        <taxon>Myxococcales</taxon>
        <taxon>Cystobacterineae</taxon>
        <taxon>Myxococcaceae</taxon>
        <taxon>Corallococcus</taxon>
    </lineage>
</organism>
<dbReference type="OrthoDB" id="5521565at2"/>
<keyword evidence="1" id="KW-0560">Oxidoreductase</keyword>
<name>A0A3A8HN46_9BACT</name>
<keyword evidence="1" id="KW-0575">Peroxidase</keyword>
<dbReference type="EMBL" id="JABFJV010000248">
    <property type="protein sequence ID" value="NOK37715.1"/>
    <property type="molecule type" value="Genomic_DNA"/>
</dbReference>
<dbReference type="AlphaFoldDB" id="A0A3A8HN46"/>
<dbReference type="Gene3D" id="1.20.1290.10">
    <property type="entry name" value="AhpD-like"/>
    <property type="match status" value="1"/>
</dbReference>
<gene>
    <name evidence="1" type="ORF">HMI49_31395</name>
</gene>
<dbReference type="GO" id="GO:0004601">
    <property type="term" value="F:peroxidase activity"/>
    <property type="evidence" value="ECO:0007669"/>
    <property type="project" value="UniProtKB-KW"/>
</dbReference>
<protein>
    <submittedName>
        <fullName evidence="1">Peroxidase</fullName>
    </submittedName>
</protein>
<dbReference type="InterPro" id="IPR029032">
    <property type="entry name" value="AhpD-like"/>
</dbReference>
<evidence type="ECO:0000313" key="1">
    <source>
        <dbReference type="EMBL" id="NOK37715.1"/>
    </source>
</evidence>
<keyword evidence="2" id="KW-1185">Reference proteome</keyword>
<reference evidence="1 2" key="1">
    <citation type="submission" date="2020-05" db="EMBL/GenBank/DDBJ databases">
        <authorList>
            <person name="Whitworth D."/>
        </authorList>
    </citation>
    <scope>NUCLEOTIDE SEQUENCE [LARGE SCALE GENOMIC DNA]</scope>
    <source>
        <strain evidence="1 2">AB043B</strain>
    </source>
</reference>
<dbReference type="SUPFAM" id="SSF69118">
    <property type="entry name" value="AhpD-like"/>
    <property type="match status" value="1"/>
</dbReference>
<proteinExistence type="predicted"/>
<accession>A0A3A8HN46</accession>